<organism evidence="1 2">
    <name type="scientific">Nesterenkonia jeotgali</name>
    <dbReference type="NCBI Taxonomy" id="317018"/>
    <lineage>
        <taxon>Bacteria</taxon>
        <taxon>Bacillati</taxon>
        <taxon>Actinomycetota</taxon>
        <taxon>Actinomycetes</taxon>
        <taxon>Micrococcales</taxon>
        <taxon>Micrococcaceae</taxon>
        <taxon>Nesterenkonia</taxon>
    </lineage>
</organism>
<keyword evidence="2" id="KW-1185">Reference proteome</keyword>
<dbReference type="RefSeq" id="WP_058888065.1">
    <property type="nucleotide sequence ID" value="NZ_LQBM01000002.1"/>
</dbReference>
<evidence type="ECO:0000313" key="2">
    <source>
        <dbReference type="Proteomes" id="UP000054023"/>
    </source>
</evidence>
<sequence>MSEELELTLPDVAAWRAWLDEHEGSSEGVWLVLAKKGVTTPTSLSYAEALQEALCSGWIDGQRKARDETTFRQRFTPRRRASIWSQRNVGYVEALIAEGRMRARGFAEIERAQSDGRWDRAYSGQASAEVPADLAAALQASPTAQATFEALGSQGRYHVLHQLMIAANPATRARRIEKFMEKLNRGETP</sequence>
<reference evidence="2" key="1">
    <citation type="submission" date="2015-12" db="EMBL/GenBank/DDBJ databases">
        <authorList>
            <person name="Nair G.R."/>
            <person name="Kaur G."/>
            <person name="Mayilraj S."/>
        </authorList>
    </citation>
    <scope>NUCLEOTIDE SEQUENCE [LARGE SCALE GENOMIC DNA]</scope>
    <source>
        <strain evidence="2">CD08_7</strain>
    </source>
</reference>
<dbReference type="Pfam" id="PF13376">
    <property type="entry name" value="OmdA"/>
    <property type="match status" value="1"/>
</dbReference>
<dbReference type="OrthoDB" id="9796999at2"/>
<gene>
    <name evidence="1" type="ORF">AVL63_12260</name>
</gene>
<proteinExistence type="predicted"/>
<protein>
    <recommendedName>
        <fullName evidence="3">Bacteriocin-protection protein, YdeI/OmpD-associated family</fullName>
    </recommendedName>
</protein>
<dbReference type="STRING" id="317018.AVL63_12260"/>
<evidence type="ECO:0008006" key="3">
    <source>
        <dbReference type="Google" id="ProtNLM"/>
    </source>
</evidence>
<accession>A0A0W8IIK7</accession>
<dbReference type="AlphaFoldDB" id="A0A0W8IIK7"/>
<dbReference type="EMBL" id="LQBM01000002">
    <property type="protein sequence ID" value="KUG59831.1"/>
    <property type="molecule type" value="Genomic_DNA"/>
</dbReference>
<evidence type="ECO:0000313" key="1">
    <source>
        <dbReference type="EMBL" id="KUG59831.1"/>
    </source>
</evidence>
<dbReference type="Proteomes" id="UP000054023">
    <property type="component" value="Unassembled WGS sequence"/>
</dbReference>
<comment type="caution">
    <text evidence="1">The sequence shown here is derived from an EMBL/GenBank/DDBJ whole genome shotgun (WGS) entry which is preliminary data.</text>
</comment>
<name>A0A0W8IIK7_9MICC</name>